<accession>A0ABS7ZXJ1</accession>
<organism evidence="2 3">
    <name type="scientific">Chryseobacterium tagetis</name>
    <dbReference type="NCBI Taxonomy" id="2801334"/>
    <lineage>
        <taxon>Bacteria</taxon>
        <taxon>Pseudomonadati</taxon>
        <taxon>Bacteroidota</taxon>
        <taxon>Flavobacteriia</taxon>
        <taxon>Flavobacteriales</taxon>
        <taxon>Weeksellaceae</taxon>
        <taxon>Chryseobacterium group</taxon>
        <taxon>Chryseobacterium</taxon>
    </lineage>
</organism>
<comment type="caution">
    <text evidence="2">The sequence shown here is derived from an EMBL/GenBank/DDBJ whole genome shotgun (WGS) entry which is preliminary data.</text>
</comment>
<protein>
    <recommendedName>
        <fullName evidence="4">SprB repeat-containing protein</fullName>
    </recommendedName>
</protein>
<evidence type="ECO:0000313" key="3">
    <source>
        <dbReference type="Proteomes" id="UP000618240"/>
    </source>
</evidence>
<dbReference type="Proteomes" id="UP000618240">
    <property type="component" value="Unassembled WGS sequence"/>
</dbReference>
<reference evidence="2 3" key="1">
    <citation type="submission" date="2021-09" db="EMBL/GenBank/DDBJ databases">
        <title>Genome sequencing and assembly of Chryseobacterium sp. RG1.</title>
        <authorList>
            <person name="Chhetri G."/>
        </authorList>
    </citation>
    <scope>NUCLEOTIDE SEQUENCE [LARGE SCALE GENOMIC DNA]</scope>
    <source>
        <strain evidence="2 3">RG1</strain>
    </source>
</reference>
<feature type="chain" id="PRO_5045252491" description="SprB repeat-containing protein" evidence="1">
    <location>
        <begin position="19"/>
        <end position="974"/>
    </location>
</feature>
<name>A0ABS7ZXJ1_9FLAO</name>
<dbReference type="EMBL" id="JAERSE020000001">
    <property type="protein sequence ID" value="MCA6065912.1"/>
    <property type="molecule type" value="Genomic_DNA"/>
</dbReference>
<keyword evidence="3" id="KW-1185">Reference proteome</keyword>
<dbReference type="RefSeq" id="WP_225685882.1">
    <property type="nucleotide sequence ID" value="NZ_JAERSE020000001.1"/>
</dbReference>
<evidence type="ECO:0000313" key="2">
    <source>
        <dbReference type="EMBL" id="MCA6065912.1"/>
    </source>
</evidence>
<evidence type="ECO:0008006" key="4">
    <source>
        <dbReference type="Google" id="ProtNLM"/>
    </source>
</evidence>
<evidence type="ECO:0000256" key="1">
    <source>
        <dbReference type="SAM" id="SignalP"/>
    </source>
</evidence>
<sequence length="974" mass="103550">MKKILYILTLFLPLVVFSQVTVNVTTAPDTCGGTGSAAYNIDGATVGAEFDFVIYKLPDTTTPYRTTTDIQVTSASFTYNELNLPAGSYNLVAYHRDGASVTPVNTSFTVASNFTAIAFSLSQAYVCSGSAVTVNVSAGSPATYELRTTANTVVIAPQASNVLTPVSPGTYNVIVTDTCGNTTSLGITVTAENFTGYEADRSVGLPSFSIMSDCNTIHHTERLKYNNDISAAIPAHRFPINVEIIIDNPLGGANTVINQVWTSNADNNSQVNIPFYEGYTYNYEVTFTDACGIVYSKTDAIAAIRSFDLISNNATCGTKYLAINGINYQYAPVEVTFSSYPSGFDPANFNTDFIAGTYTHTYASVPASISFGSSSTSGLPEGNYTVTMTSCGTTITKSVTVQNTAVMYTFDSYTLPGCGNSEGSAYIRTMLSTGQVANNPMTNVMIISAPAAFATNYGVLPYNASAYIASNGNFYMNSLPAGNYTIQVTGTCGNVQNTSFTIAGADIQSPTVTVVNHCGSFDVTSSIYSNLVSETFYLQKYYPASGQWGHPTTGALYTNGAILSTTTGILMNNANTTLGYATATGLANNVTASGEFRVIVESQVYGNASAFNTYCRDVINTFTVDPNFSVTLRDYYVVSCADNTYNLVIDAAGAAPFVYEIIEKDGVVVSVNNGSDPVFTGLTNGLYKVRISDACGNSVIVTALVVQNKLPKIQMSPALCEGSNSSLYVDGLSFLTVTWFKNGVNTGVTGNVYNFTPFTAADYGTYSAVLSYEPNTNDCINNTLSITLDSSLLTNPNAGTGQTVTINSNTLTGAPIDLFTYLTGSPNTYGEWTETTNPSSGLLVDHNWYGALAAAGTYTFTYTVNGMCSGSDTSQVTIIVTGTCTQPGNTTGTGNPTKVGISLHQTRQIGWPENINNGYLTLESNTKGFVITRVQNSDTITDPKEGMIIYDIDAACVKLYNGSTWNCIQRSCNN</sequence>
<proteinExistence type="predicted"/>
<feature type="signal peptide" evidence="1">
    <location>
        <begin position="1"/>
        <end position="18"/>
    </location>
</feature>
<keyword evidence="1" id="KW-0732">Signal</keyword>
<gene>
    <name evidence="2" type="ORF">JI747_001900</name>
</gene>